<proteinExistence type="predicted"/>
<evidence type="ECO:0000313" key="1">
    <source>
        <dbReference type="EMBL" id="MBD1393359.1"/>
    </source>
</evidence>
<gene>
    <name evidence="1" type="ORF">IDJ76_09635</name>
</gene>
<dbReference type="RefSeq" id="WP_191163087.1">
    <property type="nucleotide sequence ID" value="NZ_JACWMX010000003.1"/>
</dbReference>
<dbReference type="Proteomes" id="UP000619078">
    <property type="component" value="Unassembled WGS sequence"/>
</dbReference>
<dbReference type="EMBL" id="JACWMX010000003">
    <property type="protein sequence ID" value="MBD1393359.1"/>
    <property type="molecule type" value="Genomic_DNA"/>
</dbReference>
<name>A0A926NJR9_9SPHI</name>
<accession>A0A926NJR9</accession>
<dbReference type="AlphaFoldDB" id="A0A926NJR9"/>
<protein>
    <submittedName>
        <fullName evidence="1">Uncharacterized protein</fullName>
    </submittedName>
</protein>
<organism evidence="1 2">
    <name type="scientific">Mucilaginibacter glaciei</name>
    <dbReference type="NCBI Taxonomy" id="2772109"/>
    <lineage>
        <taxon>Bacteria</taxon>
        <taxon>Pseudomonadati</taxon>
        <taxon>Bacteroidota</taxon>
        <taxon>Sphingobacteriia</taxon>
        <taxon>Sphingobacteriales</taxon>
        <taxon>Sphingobacteriaceae</taxon>
        <taxon>Mucilaginibacter</taxon>
    </lineage>
</organism>
<reference evidence="1" key="1">
    <citation type="submission" date="2020-09" db="EMBL/GenBank/DDBJ databases">
        <title>Novel species of Mucilaginibacter isolated from a glacier on the Tibetan Plateau.</title>
        <authorList>
            <person name="Liu Q."/>
            <person name="Xin Y.-H."/>
        </authorList>
    </citation>
    <scope>NUCLEOTIDE SEQUENCE</scope>
    <source>
        <strain evidence="1">ZB1P21</strain>
    </source>
</reference>
<sequence>MTPHITSGTFDQMEHAEDAQEYLLGNEFEEDQLKLEGLKLYVYTQTALEAQEAVDVLRNYGASDISMAEVAK</sequence>
<comment type="caution">
    <text evidence="1">The sequence shown here is derived from an EMBL/GenBank/DDBJ whole genome shotgun (WGS) entry which is preliminary data.</text>
</comment>
<keyword evidence="2" id="KW-1185">Reference proteome</keyword>
<evidence type="ECO:0000313" key="2">
    <source>
        <dbReference type="Proteomes" id="UP000619078"/>
    </source>
</evidence>